<proteinExistence type="predicted"/>
<name>A0A9P0HC95_NEZVI</name>
<dbReference type="OrthoDB" id="447251at2759"/>
<sequence>MQKSCACRFLYGPETSDEDKSRIENSLQSKTELKLEVKFYKKNGPVRTPLLRHPGFGRREEGGERGEGNQRIRPRRGYCETGPRTSWDLLHGSADIESSDQWTLCSRDESPCSVITESHQTARYRVHITRPAVGAAAPDRRLKYHLQYQSQYKNPDSSKSPDNGPQSRINERDYLIWGRRRWRRKSHWVDRKPGAYSNGYPTSLGHARELLVVKHELMRLLEEREYACFEEVYCIDTDGSTRYADIVAFPKTGKSAMILDPTVRYEINDLD</sequence>
<feature type="region of interest" description="Disordered" evidence="1">
    <location>
        <begin position="49"/>
        <end position="78"/>
    </location>
</feature>
<gene>
    <name evidence="2" type="ORF">NEZAVI_LOCUS8706</name>
</gene>
<evidence type="ECO:0000256" key="1">
    <source>
        <dbReference type="SAM" id="MobiDB-lite"/>
    </source>
</evidence>
<dbReference type="AlphaFoldDB" id="A0A9P0HC95"/>
<keyword evidence="3" id="KW-1185">Reference proteome</keyword>
<evidence type="ECO:0000313" key="2">
    <source>
        <dbReference type="EMBL" id="CAH1399214.1"/>
    </source>
</evidence>
<feature type="compositionally biased region" description="Basic and acidic residues" evidence="1">
    <location>
        <begin position="57"/>
        <end position="70"/>
    </location>
</feature>
<reference evidence="2" key="1">
    <citation type="submission" date="2022-01" db="EMBL/GenBank/DDBJ databases">
        <authorList>
            <person name="King R."/>
        </authorList>
    </citation>
    <scope>NUCLEOTIDE SEQUENCE</scope>
</reference>
<dbReference type="Gene3D" id="3.30.450.20">
    <property type="entry name" value="PAS domain"/>
    <property type="match status" value="1"/>
</dbReference>
<organism evidence="2 3">
    <name type="scientific">Nezara viridula</name>
    <name type="common">Southern green stink bug</name>
    <name type="synonym">Cimex viridulus</name>
    <dbReference type="NCBI Taxonomy" id="85310"/>
    <lineage>
        <taxon>Eukaryota</taxon>
        <taxon>Metazoa</taxon>
        <taxon>Ecdysozoa</taxon>
        <taxon>Arthropoda</taxon>
        <taxon>Hexapoda</taxon>
        <taxon>Insecta</taxon>
        <taxon>Pterygota</taxon>
        <taxon>Neoptera</taxon>
        <taxon>Paraneoptera</taxon>
        <taxon>Hemiptera</taxon>
        <taxon>Heteroptera</taxon>
        <taxon>Panheteroptera</taxon>
        <taxon>Pentatomomorpha</taxon>
        <taxon>Pentatomoidea</taxon>
        <taxon>Pentatomidae</taxon>
        <taxon>Pentatominae</taxon>
        <taxon>Nezara</taxon>
    </lineage>
</organism>
<dbReference type="Proteomes" id="UP001152798">
    <property type="component" value="Chromosome 4"/>
</dbReference>
<evidence type="ECO:0000313" key="3">
    <source>
        <dbReference type="Proteomes" id="UP001152798"/>
    </source>
</evidence>
<protein>
    <submittedName>
        <fullName evidence="2">Uncharacterized protein</fullName>
    </submittedName>
</protein>
<accession>A0A9P0HC95</accession>
<dbReference type="EMBL" id="OV725080">
    <property type="protein sequence ID" value="CAH1399214.1"/>
    <property type="molecule type" value="Genomic_DNA"/>
</dbReference>